<dbReference type="RefSeq" id="WP_237826765.1">
    <property type="nucleotide sequence ID" value="NZ_JAKLTQ010000028.1"/>
</dbReference>
<dbReference type="Gene3D" id="3.30.43.10">
    <property type="entry name" value="Uridine Diphospho-n-acetylenolpyruvylglucosamine Reductase, domain 2"/>
    <property type="match status" value="1"/>
</dbReference>
<reference evidence="8" key="1">
    <citation type="submission" date="2022-01" db="EMBL/GenBank/DDBJ databases">
        <authorList>
            <person name="Jo J.-H."/>
            <person name="Im W.-T."/>
        </authorList>
    </citation>
    <scope>NUCLEOTIDE SEQUENCE</scope>
    <source>
        <strain evidence="8">I2-34</strain>
    </source>
</reference>
<keyword evidence="3" id="KW-0285">Flavoprotein</keyword>
<dbReference type="Gene3D" id="3.40.462.20">
    <property type="match status" value="1"/>
</dbReference>
<accession>A0ABS9LD35</accession>
<dbReference type="InterPro" id="IPR016167">
    <property type="entry name" value="FAD-bd_PCMH_sub1"/>
</dbReference>
<keyword evidence="5" id="KW-0560">Oxidoreductase</keyword>
<dbReference type="Proteomes" id="UP001165368">
    <property type="component" value="Unassembled WGS sequence"/>
</dbReference>
<evidence type="ECO:0000256" key="2">
    <source>
        <dbReference type="ARBA" id="ARBA00005466"/>
    </source>
</evidence>
<dbReference type="Pfam" id="PF01565">
    <property type="entry name" value="FAD_binding_4"/>
    <property type="match status" value="1"/>
</dbReference>
<gene>
    <name evidence="8" type="ORF">LVY72_22225</name>
</gene>
<dbReference type="InterPro" id="IPR012951">
    <property type="entry name" value="BBE"/>
</dbReference>
<evidence type="ECO:0000256" key="5">
    <source>
        <dbReference type="ARBA" id="ARBA00023002"/>
    </source>
</evidence>
<dbReference type="InterPro" id="IPR016169">
    <property type="entry name" value="FAD-bd_PCMH_sub2"/>
</dbReference>
<evidence type="ECO:0000256" key="6">
    <source>
        <dbReference type="SAM" id="MobiDB-lite"/>
    </source>
</evidence>
<comment type="cofactor">
    <cofactor evidence="1">
        <name>FAD</name>
        <dbReference type="ChEBI" id="CHEBI:57692"/>
    </cofactor>
</comment>
<comment type="similarity">
    <text evidence="2">Belongs to the oxygen-dependent FAD-linked oxidoreductase family.</text>
</comment>
<dbReference type="PANTHER" id="PTHR42973">
    <property type="entry name" value="BINDING OXIDOREDUCTASE, PUTATIVE (AFU_ORTHOLOGUE AFUA_1G17690)-RELATED"/>
    <property type="match status" value="1"/>
</dbReference>
<keyword evidence="4" id="KW-0274">FAD</keyword>
<dbReference type="SUPFAM" id="SSF56176">
    <property type="entry name" value="FAD-binding/transporter-associated domain-like"/>
    <property type="match status" value="1"/>
</dbReference>
<evidence type="ECO:0000313" key="9">
    <source>
        <dbReference type="Proteomes" id="UP001165368"/>
    </source>
</evidence>
<sequence>MYRAISPADRRSAFDRGLDVAGLDGGSVQLSTAQLESLAAGIAAPLLVPGDVGWDDAVRLWNGLAARLPALVVQPSSAREAAFAVRFAAGHGLLLGVRGGGHNIAGTAVAAGGLLLDMSLMAGVDVDPAARLATAGPGCRLHDLDRATQRYGLATVLGFISEVGVAGLTLGGGLGYLSRRFGWTVDNLEAVEIVTADGRICTASRQENADLFWAVRGAGANFGVVTRFAFRLHEVGPTVYGGLIAWPFERADEILRAYRDFTSRAPREQAVWMLLLTAPPAPFVPAQWHGRRICAMAVCYSGDLARTDEVMAPVRALGTPLVDLLAEQPYAQVQSYLDDTEPKGMHYYWKTEYVTELSDDLLAEACRSFATCPIADAEIGFLHLAGDLNDHDDDDGAVGNRDVKYVMGCNGMWDPDDANGAQYRSWIHGAGQRLRPFTAGRTYINFQTADEDDGRIRATFGANFARLAALKRAYDPGNLFRSNRNIPPAPAGQHPHGSQQR</sequence>
<evidence type="ECO:0000256" key="1">
    <source>
        <dbReference type="ARBA" id="ARBA00001974"/>
    </source>
</evidence>
<dbReference type="PROSITE" id="PS51387">
    <property type="entry name" value="FAD_PCMH"/>
    <property type="match status" value="1"/>
</dbReference>
<dbReference type="Pfam" id="PF08031">
    <property type="entry name" value="BBE"/>
    <property type="match status" value="1"/>
</dbReference>
<dbReference type="InterPro" id="IPR050416">
    <property type="entry name" value="FAD-linked_Oxidoreductase"/>
</dbReference>
<keyword evidence="9" id="KW-1185">Reference proteome</keyword>
<evidence type="ECO:0000256" key="3">
    <source>
        <dbReference type="ARBA" id="ARBA00022630"/>
    </source>
</evidence>
<dbReference type="EMBL" id="JAKLTQ010000028">
    <property type="protein sequence ID" value="MCG2624609.1"/>
    <property type="molecule type" value="Genomic_DNA"/>
</dbReference>
<dbReference type="Gene3D" id="3.30.465.10">
    <property type="match status" value="1"/>
</dbReference>
<evidence type="ECO:0000256" key="4">
    <source>
        <dbReference type="ARBA" id="ARBA00022827"/>
    </source>
</evidence>
<evidence type="ECO:0000259" key="7">
    <source>
        <dbReference type="PROSITE" id="PS51387"/>
    </source>
</evidence>
<proteinExistence type="inferred from homology"/>
<evidence type="ECO:0000313" key="8">
    <source>
        <dbReference type="EMBL" id="MCG2624609.1"/>
    </source>
</evidence>
<dbReference type="InterPro" id="IPR006094">
    <property type="entry name" value="Oxid_FAD_bind_N"/>
</dbReference>
<dbReference type="InterPro" id="IPR036318">
    <property type="entry name" value="FAD-bd_PCMH-like_sf"/>
</dbReference>
<comment type="caution">
    <text evidence="8">The sequence shown here is derived from an EMBL/GenBank/DDBJ whole genome shotgun (WGS) entry which is preliminary data.</text>
</comment>
<dbReference type="InterPro" id="IPR016166">
    <property type="entry name" value="FAD-bd_PCMH"/>
</dbReference>
<feature type="domain" description="FAD-binding PCMH-type" evidence="7">
    <location>
        <begin position="65"/>
        <end position="235"/>
    </location>
</feature>
<organism evidence="8 9">
    <name type="scientific">Arthrobacter hankyongi</name>
    <dbReference type="NCBI Taxonomy" id="2904801"/>
    <lineage>
        <taxon>Bacteria</taxon>
        <taxon>Bacillati</taxon>
        <taxon>Actinomycetota</taxon>
        <taxon>Actinomycetes</taxon>
        <taxon>Micrococcales</taxon>
        <taxon>Micrococcaceae</taxon>
        <taxon>Arthrobacter</taxon>
    </lineage>
</organism>
<feature type="region of interest" description="Disordered" evidence="6">
    <location>
        <begin position="479"/>
        <end position="501"/>
    </location>
</feature>
<protein>
    <submittedName>
        <fullName evidence="8">FAD-binding oxidoreductase</fullName>
    </submittedName>
</protein>
<name>A0ABS9LD35_9MICC</name>
<dbReference type="PANTHER" id="PTHR42973:SF39">
    <property type="entry name" value="FAD-BINDING PCMH-TYPE DOMAIN-CONTAINING PROTEIN"/>
    <property type="match status" value="1"/>
</dbReference>